<feature type="domain" description="F-box" evidence="1">
    <location>
        <begin position="51"/>
        <end position="97"/>
    </location>
</feature>
<dbReference type="InterPro" id="IPR036047">
    <property type="entry name" value="F-box-like_dom_sf"/>
</dbReference>
<dbReference type="EMBL" id="KZ678156">
    <property type="protein sequence ID" value="PSN59381.1"/>
    <property type="molecule type" value="Genomic_DNA"/>
</dbReference>
<keyword evidence="3" id="KW-1185">Reference proteome</keyword>
<evidence type="ECO:0000259" key="1">
    <source>
        <dbReference type="PROSITE" id="PS50181"/>
    </source>
</evidence>
<reference evidence="2 3" key="1">
    <citation type="journal article" date="2018" name="Front. Microbiol.">
        <title>Genome-Wide Analysis of Corynespora cassiicola Leaf Fall Disease Putative Effectors.</title>
        <authorList>
            <person name="Lopez D."/>
            <person name="Ribeiro S."/>
            <person name="Label P."/>
            <person name="Fumanal B."/>
            <person name="Venisse J.S."/>
            <person name="Kohler A."/>
            <person name="de Oliveira R.R."/>
            <person name="Labutti K."/>
            <person name="Lipzen A."/>
            <person name="Lail K."/>
            <person name="Bauer D."/>
            <person name="Ohm R.A."/>
            <person name="Barry K.W."/>
            <person name="Spatafora J."/>
            <person name="Grigoriev I.V."/>
            <person name="Martin F.M."/>
            <person name="Pujade-Renaud V."/>
        </authorList>
    </citation>
    <scope>NUCLEOTIDE SEQUENCE [LARGE SCALE GENOMIC DNA]</scope>
    <source>
        <strain evidence="2 3">Philippines</strain>
    </source>
</reference>
<name>A0A2T2N1R4_CORCC</name>
<gene>
    <name evidence="2" type="ORF">BS50DRAFT_230617</name>
</gene>
<dbReference type="SUPFAM" id="SSF81383">
    <property type="entry name" value="F-box domain"/>
    <property type="match status" value="1"/>
</dbReference>
<evidence type="ECO:0000313" key="3">
    <source>
        <dbReference type="Proteomes" id="UP000240883"/>
    </source>
</evidence>
<dbReference type="Gene3D" id="1.20.1280.50">
    <property type="match status" value="1"/>
</dbReference>
<sequence>MGSSTQPIVTKDGDNTPLPPFLFRHATLGFDATDVTALITAISSSQNHDASPRNPHLPAEILLNILEYVPVPYILNWRLVCRGFHDAIGGRILYEFLKRAEVIGYLGSRSKYPLDIIKSEDYDDIYLLRARFSHLEDEHASTSRRTNAKWGATHAVFEINDKWFEYFAQIGGSVQREERSHGWAEIMFDLELGADEEEGQYGTLRWCMRVDKAVLDLGFTARDSVNGIFQVDLEARTVRMEWKQALFDFLKTETALQKLLHSKRKSAFTFGQMGDCFRAIRRQRLRAALDTEDKDDRRINWAMNQLPPLFGKRRYDKASAPWDGLERAENKAISILCQLRREAKTTPKELARLQKIAEERKIMEKELNGVAQTFGEWKYNMYKPEHQHQVPIERLPILPKNPAIWNTEVRKAEEERVKRWKSQRDTIQRLALLLSGSTEALAVPDNAFDDLDDF</sequence>
<dbReference type="Pfam" id="PF12937">
    <property type="entry name" value="F-box-like"/>
    <property type="match status" value="1"/>
</dbReference>
<organism evidence="2 3">
    <name type="scientific">Corynespora cassiicola Philippines</name>
    <dbReference type="NCBI Taxonomy" id="1448308"/>
    <lineage>
        <taxon>Eukaryota</taxon>
        <taxon>Fungi</taxon>
        <taxon>Dikarya</taxon>
        <taxon>Ascomycota</taxon>
        <taxon>Pezizomycotina</taxon>
        <taxon>Dothideomycetes</taxon>
        <taxon>Pleosporomycetidae</taxon>
        <taxon>Pleosporales</taxon>
        <taxon>Corynesporascaceae</taxon>
        <taxon>Corynespora</taxon>
    </lineage>
</organism>
<dbReference type="SMART" id="SM00256">
    <property type="entry name" value="FBOX"/>
    <property type="match status" value="1"/>
</dbReference>
<protein>
    <recommendedName>
        <fullName evidence="1">F-box domain-containing protein</fullName>
    </recommendedName>
</protein>
<dbReference type="OrthoDB" id="3695298at2759"/>
<dbReference type="InterPro" id="IPR001810">
    <property type="entry name" value="F-box_dom"/>
</dbReference>
<proteinExistence type="predicted"/>
<dbReference type="Proteomes" id="UP000240883">
    <property type="component" value="Unassembled WGS sequence"/>
</dbReference>
<dbReference type="AlphaFoldDB" id="A0A2T2N1R4"/>
<evidence type="ECO:0000313" key="2">
    <source>
        <dbReference type="EMBL" id="PSN59381.1"/>
    </source>
</evidence>
<accession>A0A2T2N1R4</accession>
<dbReference type="PROSITE" id="PS50181">
    <property type="entry name" value="FBOX"/>
    <property type="match status" value="1"/>
</dbReference>